<dbReference type="EMBL" id="LR746268">
    <property type="protein sequence ID" value="CAA7396854.1"/>
    <property type="molecule type" value="Genomic_DNA"/>
</dbReference>
<evidence type="ECO:0000256" key="5">
    <source>
        <dbReference type="ARBA" id="ARBA00022989"/>
    </source>
</evidence>
<proteinExistence type="inferred from homology"/>
<sequence length="440" mass="47715">MELGLGGAEEKTPVTKQRMFFAGTMEKVKGNAIGSVKMVKKIGEDDPRRILHSLKVGLALTVVSLFYYVNPLYESFGVNAMWAILTVVVVMEYTVGATLSKGLNRAFGTLVAGALGLGAHYLADLSGPKGEPIILGLLVFILAAAATFSRFIPEIKARFDYGAMIFILTFSLVAISSYRVDELIALAHQRLATIAIGGVTCMFISIFLFPVWAGEDLHKLAANNLDKLAAYLEGLAVEHFGAKAGPGNGPGVVTKPFLQAHKAVLNSKVIEETLANLARWEPGHSRFGFRHPWKQYLKVGAHARQCAYYIEALNAHFARLGERHMCSVSAKLLKEMAACVRKNTQPSAPAHGHAVAVGAAVDDMKNAVRENGDALDVILVAPVVSLLSEIVTCTMNVAKSVEELARLAEFRRIDEVHHHRSTVQPITEPEDARHVINVGE</sequence>
<comment type="subcellular location">
    <subcellularLocation>
        <location evidence="1">Membrane</location>
        <topology evidence="1">Multi-pass membrane protein</topology>
    </subcellularLocation>
</comment>
<evidence type="ECO:0000256" key="3">
    <source>
        <dbReference type="ARBA" id="ARBA00022448"/>
    </source>
</evidence>
<gene>
    <name evidence="10" type="ORF">SI8410_05007517</name>
</gene>
<dbReference type="GO" id="GO:0016020">
    <property type="term" value="C:membrane"/>
    <property type="evidence" value="ECO:0007669"/>
    <property type="project" value="UniProtKB-SubCell"/>
</dbReference>
<comment type="similarity">
    <text evidence="2">Belongs to the aromatic acid exporter (TC 2.A.85) family.</text>
</comment>
<dbReference type="GO" id="GO:0034220">
    <property type="term" value="P:monoatomic ion transmembrane transport"/>
    <property type="evidence" value="ECO:0007669"/>
    <property type="project" value="UniProtKB-KW"/>
</dbReference>
<dbReference type="Proteomes" id="UP000663760">
    <property type="component" value="Chromosome 5"/>
</dbReference>
<evidence type="ECO:0000256" key="1">
    <source>
        <dbReference type="ARBA" id="ARBA00004141"/>
    </source>
</evidence>
<feature type="transmembrane region" description="Helical" evidence="9">
    <location>
        <begin position="50"/>
        <end position="69"/>
    </location>
</feature>
<reference evidence="10" key="1">
    <citation type="submission" date="2020-02" db="EMBL/GenBank/DDBJ databases">
        <authorList>
            <person name="Scholz U."/>
            <person name="Mascher M."/>
            <person name="Fiebig A."/>
        </authorList>
    </citation>
    <scope>NUCLEOTIDE SEQUENCE</scope>
</reference>
<keyword evidence="3" id="KW-0813">Transport</keyword>
<evidence type="ECO:0000256" key="7">
    <source>
        <dbReference type="ARBA" id="ARBA00023136"/>
    </source>
</evidence>
<keyword evidence="11" id="KW-1185">Reference proteome</keyword>
<evidence type="ECO:0000256" key="8">
    <source>
        <dbReference type="ARBA" id="ARBA00023303"/>
    </source>
</evidence>
<accession>A0A7I8KI63</accession>
<feature type="transmembrane region" description="Helical" evidence="9">
    <location>
        <begin position="102"/>
        <end position="121"/>
    </location>
</feature>
<keyword evidence="5 9" id="KW-1133">Transmembrane helix</keyword>
<dbReference type="Pfam" id="PF11744">
    <property type="entry name" value="ALMT"/>
    <property type="match status" value="1"/>
</dbReference>
<evidence type="ECO:0000256" key="2">
    <source>
        <dbReference type="ARBA" id="ARBA00007079"/>
    </source>
</evidence>
<evidence type="ECO:0000313" key="11">
    <source>
        <dbReference type="Proteomes" id="UP000663760"/>
    </source>
</evidence>
<dbReference type="InterPro" id="IPR020966">
    <property type="entry name" value="ALMT"/>
</dbReference>
<dbReference type="GO" id="GO:0015743">
    <property type="term" value="P:malate transport"/>
    <property type="evidence" value="ECO:0007669"/>
    <property type="project" value="InterPro"/>
</dbReference>
<name>A0A7I8KI63_SPIIN</name>
<keyword evidence="6" id="KW-0406">Ion transport</keyword>
<keyword evidence="8" id="KW-0407">Ion channel</keyword>
<protein>
    <submittedName>
        <fullName evidence="10">Uncharacterized protein</fullName>
    </submittedName>
</protein>
<feature type="transmembrane region" description="Helical" evidence="9">
    <location>
        <begin position="159"/>
        <end position="179"/>
    </location>
</feature>
<feature type="transmembrane region" description="Helical" evidence="9">
    <location>
        <begin position="75"/>
        <end position="95"/>
    </location>
</feature>
<dbReference type="AlphaFoldDB" id="A0A7I8KI63"/>
<evidence type="ECO:0000256" key="9">
    <source>
        <dbReference type="SAM" id="Phobius"/>
    </source>
</evidence>
<evidence type="ECO:0000256" key="6">
    <source>
        <dbReference type="ARBA" id="ARBA00023065"/>
    </source>
</evidence>
<dbReference type="OrthoDB" id="68611at2759"/>
<keyword evidence="7 9" id="KW-0472">Membrane</keyword>
<feature type="transmembrane region" description="Helical" evidence="9">
    <location>
        <begin position="191"/>
        <end position="213"/>
    </location>
</feature>
<organism evidence="10 11">
    <name type="scientific">Spirodela intermedia</name>
    <name type="common">Intermediate duckweed</name>
    <dbReference type="NCBI Taxonomy" id="51605"/>
    <lineage>
        <taxon>Eukaryota</taxon>
        <taxon>Viridiplantae</taxon>
        <taxon>Streptophyta</taxon>
        <taxon>Embryophyta</taxon>
        <taxon>Tracheophyta</taxon>
        <taxon>Spermatophyta</taxon>
        <taxon>Magnoliopsida</taxon>
        <taxon>Liliopsida</taxon>
        <taxon>Araceae</taxon>
        <taxon>Lemnoideae</taxon>
        <taxon>Spirodela</taxon>
    </lineage>
</organism>
<feature type="transmembrane region" description="Helical" evidence="9">
    <location>
        <begin position="133"/>
        <end position="152"/>
    </location>
</feature>
<evidence type="ECO:0000256" key="4">
    <source>
        <dbReference type="ARBA" id="ARBA00022692"/>
    </source>
</evidence>
<keyword evidence="4 9" id="KW-0812">Transmembrane</keyword>
<evidence type="ECO:0000313" key="10">
    <source>
        <dbReference type="EMBL" id="CAA7396854.1"/>
    </source>
</evidence>
<dbReference type="PANTHER" id="PTHR31086">
    <property type="entry name" value="ALUMINUM-ACTIVATED MALATE TRANSPORTER 10"/>
    <property type="match status" value="1"/>
</dbReference>